<evidence type="ECO:0000313" key="1">
    <source>
        <dbReference type="EMBL" id="KKT11798.1"/>
    </source>
</evidence>
<proteinExistence type="predicted"/>
<reference evidence="1 2" key="1">
    <citation type="journal article" date="2015" name="Nature">
        <title>rRNA introns, odd ribosomes, and small enigmatic genomes across a large radiation of phyla.</title>
        <authorList>
            <person name="Brown C.T."/>
            <person name="Hug L.A."/>
            <person name="Thomas B.C."/>
            <person name="Sharon I."/>
            <person name="Castelle C.J."/>
            <person name="Singh A."/>
            <person name="Wilkins M.J."/>
            <person name="Williams K.H."/>
            <person name="Banfield J.F."/>
        </authorList>
    </citation>
    <scope>NUCLEOTIDE SEQUENCE [LARGE SCALE GENOMIC DNA]</scope>
</reference>
<sequence length="108" mass="12590">MNLLRPSRRYMSEDRIKRKELYKTLGKLKTKDWLKAAENLYLKVTSPSGGTSHCHSIRMPSIPVEDIRGLIATVYDGMSNQVHQKTFKKFLDFGFPEDQIWKALEMLD</sequence>
<dbReference type="Proteomes" id="UP000033907">
    <property type="component" value="Unassembled WGS sequence"/>
</dbReference>
<accession>A0A0G1EPT1</accession>
<organism evidence="1 2">
    <name type="scientific">Candidatus Nomurabacteria bacterium GW2011_GWF2_43_24</name>
    <dbReference type="NCBI Taxonomy" id="1618778"/>
    <lineage>
        <taxon>Bacteria</taxon>
        <taxon>Candidatus Nomuraibacteriota</taxon>
    </lineage>
</organism>
<evidence type="ECO:0000313" key="2">
    <source>
        <dbReference type="Proteomes" id="UP000033907"/>
    </source>
</evidence>
<dbReference type="AlphaFoldDB" id="A0A0G1EPT1"/>
<comment type="caution">
    <text evidence="1">The sequence shown here is derived from an EMBL/GenBank/DDBJ whole genome shotgun (WGS) entry which is preliminary data.</text>
</comment>
<gene>
    <name evidence="1" type="ORF">UV91_C0001G0010</name>
</gene>
<name>A0A0G1EPT1_9BACT</name>
<dbReference type="EMBL" id="LCGH01000001">
    <property type="protein sequence ID" value="KKT11798.1"/>
    <property type="molecule type" value="Genomic_DNA"/>
</dbReference>
<protein>
    <submittedName>
        <fullName evidence="1">Uncharacterized protein</fullName>
    </submittedName>
</protein>